<accession>H1DD34</accession>
<dbReference type="Proteomes" id="UP000004892">
    <property type="component" value="Unassembled WGS sequence"/>
</dbReference>
<dbReference type="InterPro" id="IPR029465">
    <property type="entry name" value="ATPgrasp_TupA"/>
</dbReference>
<sequence length="292" mass="34854">MHIVNTYIYYSNKYQYLKNPKKLANKSYLKVFKKNINWECPKDLIEKIIWMQFNSDTSLWSELADKYKVRSYIKKICPECKLPELYGKYTNANQIDFESLPKQFVIKTNNGCGSVIIVRDKSKINIRKINKTLNKWLKLDYGYINAQSHYLRIPKCIIIEEFLSDKEEHTTLKDYKFWCFNGKPETCLVVSDRNILKHKYKLSLYDVNWNNISYNIKKCLRSDENIEKPKNYELMLEYCQKITRNIPCVRLDLYNINGKIYFGELTFTSGFGSYNIDFYNYLGSKFELPVNL</sequence>
<comment type="caution">
    <text evidence="1">The sequence shown here is derived from an EMBL/GenBank/DDBJ whole genome shotgun (WGS) entry which is preliminary data.</text>
</comment>
<proteinExistence type="predicted"/>
<reference evidence="1 2" key="1">
    <citation type="submission" date="2012-01" db="EMBL/GenBank/DDBJ databases">
        <title>The Genome Sequence of Odoribacter laneus YIT 12061.</title>
        <authorList>
            <consortium name="The Broad Institute Genome Sequencing Platform"/>
            <person name="Earl A."/>
            <person name="Ward D."/>
            <person name="Feldgarden M."/>
            <person name="Gevers D."/>
            <person name="Morotomi M."/>
            <person name="Young S.K."/>
            <person name="Zeng Q."/>
            <person name="Gargeya S."/>
            <person name="Fitzgerald M."/>
            <person name="Haas B."/>
            <person name="Abouelleil A."/>
            <person name="Alvarado L."/>
            <person name="Arachchi H.M."/>
            <person name="Berlin A."/>
            <person name="Chapman S.B."/>
            <person name="Gearin G."/>
            <person name="Goldberg J."/>
            <person name="Griggs A."/>
            <person name="Gujja S."/>
            <person name="Hansen M."/>
            <person name="Heiman D."/>
            <person name="Howarth C."/>
            <person name="Larimer J."/>
            <person name="Lui A."/>
            <person name="MacDonald P.J.P."/>
            <person name="McCowen C."/>
            <person name="Montmayeur A."/>
            <person name="Murphy C."/>
            <person name="Neiman D."/>
            <person name="Pearson M."/>
            <person name="Priest M."/>
            <person name="Roberts A."/>
            <person name="Saif S."/>
            <person name="Shea T."/>
            <person name="Sisk P."/>
            <person name="Stolte C."/>
            <person name="Sykes S."/>
            <person name="Wortman J."/>
            <person name="Nusbaum C."/>
            <person name="Birren B."/>
        </authorList>
    </citation>
    <scope>NUCLEOTIDE SEQUENCE [LARGE SCALE GENOMIC DNA]</scope>
    <source>
        <strain evidence="1 2">YIT 12061</strain>
    </source>
</reference>
<dbReference type="EMBL" id="ADMC01000001">
    <property type="protein sequence ID" value="EHP51010.1"/>
    <property type="molecule type" value="Genomic_DNA"/>
</dbReference>
<dbReference type="HOGENOM" id="CLU_056705_0_0_10"/>
<keyword evidence="2" id="KW-1185">Reference proteome</keyword>
<evidence type="ECO:0000313" key="1">
    <source>
        <dbReference type="EMBL" id="EHP51010.1"/>
    </source>
</evidence>
<dbReference type="AlphaFoldDB" id="H1DD34"/>
<dbReference type="Pfam" id="PF14305">
    <property type="entry name" value="ATPgrasp_TupA"/>
    <property type="match status" value="1"/>
</dbReference>
<dbReference type="PATRIC" id="fig|742817.3.peg.10"/>
<dbReference type="eggNOG" id="COG2182">
    <property type="taxonomic scope" value="Bacteria"/>
</dbReference>
<evidence type="ECO:0000313" key="2">
    <source>
        <dbReference type="Proteomes" id="UP000004892"/>
    </source>
</evidence>
<organism evidence="1 2">
    <name type="scientific">Odoribacter laneus YIT 12061</name>
    <dbReference type="NCBI Taxonomy" id="742817"/>
    <lineage>
        <taxon>Bacteria</taxon>
        <taxon>Pseudomonadati</taxon>
        <taxon>Bacteroidota</taxon>
        <taxon>Bacteroidia</taxon>
        <taxon>Bacteroidales</taxon>
        <taxon>Odoribacteraceae</taxon>
        <taxon>Odoribacter</taxon>
    </lineage>
</organism>
<dbReference type="STRING" id="742817.HMPREF9449_00012"/>
<gene>
    <name evidence="1" type="ORF">HMPREF9449_00012</name>
</gene>
<dbReference type="SUPFAM" id="SSF56059">
    <property type="entry name" value="Glutathione synthetase ATP-binding domain-like"/>
    <property type="match status" value="1"/>
</dbReference>
<protein>
    <submittedName>
        <fullName evidence="1">Uncharacterized protein</fullName>
    </submittedName>
</protein>
<name>H1DD34_9BACT</name>